<evidence type="ECO:0000259" key="2">
    <source>
        <dbReference type="Pfam" id="PF12697"/>
    </source>
</evidence>
<dbReference type="RefSeq" id="XP_062634304.1">
    <property type="nucleotide sequence ID" value="XM_062784601.1"/>
</dbReference>
<dbReference type="SUPFAM" id="SSF53474">
    <property type="entry name" value="alpha/beta-Hydrolases"/>
    <property type="match status" value="1"/>
</dbReference>
<dbReference type="AlphaFoldDB" id="A0AAN6ZK91"/>
<accession>A0AAN6ZK91</accession>
<name>A0AAN6ZK91_9PEZI</name>
<evidence type="ECO:0000256" key="1">
    <source>
        <dbReference type="SAM" id="SignalP"/>
    </source>
</evidence>
<feature type="domain" description="AB hydrolase-1" evidence="2">
    <location>
        <begin position="117"/>
        <end position="359"/>
    </location>
</feature>
<proteinExistence type="predicted"/>
<reference evidence="3" key="1">
    <citation type="journal article" date="2023" name="Mol. Phylogenet. Evol.">
        <title>Genome-scale phylogeny and comparative genomics of the fungal order Sordariales.</title>
        <authorList>
            <person name="Hensen N."/>
            <person name="Bonometti L."/>
            <person name="Westerberg I."/>
            <person name="Brannstrom I.O."/>
            <person name="Guillou S."/>
            <person name="Cros-Aarteil S."/>
            <person name="Calhoun S."/>
            <person name="Haridas S."/>
            <person name="Kuo A."/>
            <person name="Mondo S."/>
            <person name="Pangilinan J."/>
            <person name="Riley R."/>
            <person name="LaButti K."/>
            <person name="Andreopoulos B."/>
            <person name="Lipzen A."/>
            <person name="Chen C."/>
            <person name="Yan M."/>
            <person name="Daum C."/>
            <person name="Ng V."/>
            <person name="Clum A."/>
            <person name="Steindorff A."/>
            <person name="Ohm R.A."/>
            <person name="Martin F."/>
            <person name="Silar P."/>
            <person name="Natvig D.O."/>
            <person name="Lalanne C."/>
            <person name="Gautier V."/>
            <person name="Ament-Velasquez S.L."/>
            <person name="Kruys A."/>
            <person name="Hutchinson M.I."/>
            <person name="Powell A.J."/>
            <person name="Barry K."/>
            <person name="Miller A.N."/>
            <person name="Grigoriev I.V."/>
            <person name="Debuchy R."/>
            <person name="Gladieux P."/>
            <person name="Hiltunen Thoren M."/>
            <person name="Johannesson H."/>
        </authorList>
    </citation>
    <scope>NUCLEOTIDE SEQUENCE</scope>
    <source>
        <strain evidence="3">CBS 141.50</strain>
    </source>
</reference>
<reference evidence="3" key="2">
    <citation type="submission" date="2023-05" db="EMBL/GenBank/DDBJ databases">
        <authorList>
            <consortium name="Lawrence Berkeley National Laboratory"/>
            <person name="Steindorff A."/>
            <person name="Hensen N."/>
            <person name="Bonometti L."/>
            <person name="Westerberg I."/>
            <person name="Brannstrom I.O."/>
            <person name="Guillou S."/>
            <person name="Cros-Aarteil S."/>
            <person name="Calhoun S."/>
            <person name="Haridas S."/>
            <person name="Kuo A."/>
            <person name="Mondo S."/>
            <person name="Pangilinan J."/>
            <person name="Riley R."/>
            <person name="Labutti K."/>
            <person name="Andreopoulos B."/>
            <person name="Lipzen A."/>
            <person name="Chen C."/>
            <person name="Yanf M."/>
            <person name="Daum C."/>
            <person name="Ng V."/>
            <person name="Clum A."/>
            <person name="Ohm R."/>
            <person name="Martin F."/>
            <person name="Silar P."/>
            <person name="Natvig D."/>
            <person name="Lalanne C."/>
            <person name="Gautier V."/>
            <person name="Ament-Velasquez S.L."/>
            <person name="Kruys A."/>
            <person name="Hutchinson M.I."/>
            <person name="Powell A.J."/>
            <person name="Barry K."/>
            <person name="Miller A.N."/>
            <person name="Grigoriev I.V."/>
            <person name="Debuchy R."/>
            <person name="Gladieux P."/>
            <person name="Thoren M.H."/>
            <person name="Johannesson H."/>
        </authorList>
    </citation>
    <scope>NUCLEOTIDE SEQUENCE</scope>
    <source>
        <strain evidence="3">CBS 141.50</strain>
    </source>
</reference>
<dbReference type="InterPro" id="IPR000073">
    <property type="entry name" value="AB_hydrolase_1"/>
</dbReference>
<dbReference type="GeneID" id="87821214"/>
<feature type="chain" id="PRO_5042906188" description="AB hydrolase-1 domain-containing protein" evidence="1">
    <location>
        <begin position="25"/>
        <end position="416"/>
    </location>
</feature>
<comment type="caution">
    <text evidence="3">The sequence shown here is derived from an EMBL/GenBank/DDBJ whole genome shotgun (WGS) entry which is preliminary data.</text>
</comment>
<dbReference type="InterPro" id="IPR029058">
    <property type="entry name" value="AB_hydrolase_fold"/>
</dbReference>
<evidence type="ECO:0000313" key="4">
    <source>
        <dbReference type="Proteomes" id="UP001302676"/>
    </source>
</evidence>
<dbReference type="Proteomes" id="UP001302676">
    <property type="component" value="Unassembled WGS sequence"/>
</dbReference>
<dbReference type="EMBL" id="MU853620">
    <property type="protein sequence ID" value="KAK4140933.1"/>
    <property type="molecule type" value="Genomic_DNA"/>
</dbReference>
<protein>
    <recommendedName>
        <fullName evidence="2">AB hydrolase-1 domain-containing protein</fullName>
    </recommendedName>
</protein>
<keyword evidence="1" id="KW-0732">Signal</keyword>
<gene>
    <name evidence="3" type="ORF">C8A04DRAFT_39470</name>
</gene>
<organism evidence="3 4">
    <name type="scientific">Dichotomopilus funicola</name>
    <dbReference type="NCBI Taxonomy" id="1934379"/>
    <lineage>
        <taxon>Eukaryota</taxon>
        <taxon>Fungi</taxon>
        <taxon>Dikarya</taxon>
        <taxon>Ascomycota</taxon>
        <taxon>Pezizomycotina</taxon>
        <taxon>Sordariomycetes</taxon>
        <taxon>Sordariomycetidae</taxon>
        <taxon>Sordariales</taxon>
        <taxon>Chaetomiaceae</taxon>
        <taxon>Dichotomopilus</taxon>
    </lineage>
</organism>
<keyword evidence="4" id="KW-1185">Reference proteome</keyword>
<dbReference type="Pfam" id="PF12697">
    <property type="entry name" value="Abhydrolase_6"/>
    <property type="match status" value="1"/>
</dbReference>
<evidence type="ECO:0000313" key="3">
    <source>
        <dbReference type="EMBL" id="KAK4140933.1"/>
    </source>
</evidence>
<sequence length="416" mass="44578">MANAHSRLSGFSLSALALAHLATAAPSTISTTNTKTCVQLEVPVPVVATNYHYTQPPVDSSIDAIDWTINVTSWSHQAPVAADLPKVLVNDKFVISAQLCVPTAQGPKAGILQIATPGLGFGKAYWDVDFNRAKYSYVDAAIAQGYSILTYDRLGTGGSAKPDAYDVVQIPTEVEVLAGLTKLARDGKLLSTSKIASANGNGKGKGKGSDKMATIPTDFTPTKIVQIGHSFGAYLLALGLASHGNDLADGVILTGLLPTKLPLIDVLHYDHEFAAEHDPVRFGGYKSGYFVLGTNSVLQKLFLRKGAFEGEEMLKYIQRTKEPESVGEYASEALNPLAPVEKYTGPVQFFNGEFDNFICIGDCRGTYDEEIASGLFPHVSHKESYLQPNTGHALTVATNATAGYDVIMQFLDKWGL</sequence>
<dbReference type="Gene3D" id="3.40.50.1820">
    <property type="entry name" value="alpha/beta hydrolase"/>
    <property type="match status" value="1"/>
</dbReference>
<feature type="signal peptide" evidence="1">
    <location>
        <begin position="1"/>
        <end position="24"/>
    </location>
</feature>